<evidence type="ECO:0000313" key="2">
    <source>
        <dbReference type="Proteomes" id="UP000606786"/>
    </source>
</evidence>
<keyword evidence="2" id="KW-1185">Reference proteome</keyword>
<sequence length="66" mass="7172">TSAHKSGERLGGIASSVQSDAEWWVTHALLCRGGGARRSSAMTENLNAFLCFSMPGDFLRCPDMPW</sequence>
<name>A0A811V2G4_CERCA</name>
<dbReference type="AlphaFoldDB" id="A0A811V2G4"/>
<feature type="non-terminal residue" evidence="1">
    <location>
        <position position="66"/>
    </location>
</feature>
<dbReference type="Proteomes" id="UP000606786">
    <property type="component" value="Unassembled WGS sequence"/>
</dbReference>
<gene>
    <name evidence="1" type="ORF">CCAP1982_LOCUS12492</name>
</gene>
<reference evidence="1" key="1">
    <citation type="submission" date="2020-11" db="EMBL/GenBank/DDBJ databases">
        <authorList>
            <person name="Whitehead M."/>
        </authorList>
    </citation>
    <scope>NUCLEOTIDE SEQUENCE</scope>
    <source>
        <strain evidence="1">EGII</strain>
    </source>
</reference>
<protein>
    <submittedName>
        <fullName evidence="1">(Mediterranean fruit fly) hypothetical protein</fullName>
    </submittedName>
</protein>
<dbReference type="EMBL" id="CAJHJT010000034">
    <property type="protein sequence ID" value="CAD7004067.1"/>
    <property type="molecule type" value="Genomic_DNA"/>
</dbReference>
<comment type="caution">
    <text evidence="1">The sequence shown here is derived from an EMBL/GenBank/DDBJ whole genome shotgun (WGS) entry which is preliminary data.</text>
</comment>
<accession>A0A811V2G4</accession>
<evidence type="ECO:0000313" key="1">
    <source>
        <dbReference type="EMBL" id="CAD7004067.1"/>
    </source>
</evidence>
<organism evidence="1 2">
    <name type="scientific">Ceratitis capitata</name>
    <name type="common">Mediterranean fruit fly</name>
    <name type="synonym">Tephritis capitata</name>
    <dbReference type="NCBI Taxonomy" id="7213"/>
    <lineage>
        <taxon>Eukaryota</taxon>
        <taxon>Metazoa</taxon>
        <taxon>Ecdysozoa</taxon>
        <taxon>Arthropoda</taxon>
        <taxon>Hexapoda</taxon>
        <taxon>Insecta</taxon>
        <taxon>Pterygota</taxon>
        <taxon>Neoptera</taxon>
        <taxon>Endopterygota</taxon>
        <taxon>Diptera</taxon>
        <taxon>Brachycera</taxon>
        <taxon>Muscomorpha</taxon>
        <taxon>Tephritoidea</taxon>
        <taxon>Tephritidae</taxon>
        <taxon>Ceratitis</taxon>
        <taxon>Ceratitis</taxon>
    </lineage>
</organism>
<proteinExistence type="predicted"/>
<feature type="non-terminal residue" evidence="1">
    <location>
        <position position="1"/>
    </location>
</feature>